<dbReference type="InterPro" id="IPR015915">
    <property type="entry name" value="Kelch-typ_b-propeller"/>
</dbReference>
<keyword evidence="4" id="KW-1133">Transmembrane helix</keyword>
<evidence type="ECO:0000256" key="2">
    <source>
        <dbReference type="ARBA" id="ARBA00022737"/>
    </source>
</evidence>
<feature type="compositionally biased region" description="Low complexity" evidence="3">
    <location>
        <begin position="716"/>
        <end position="732"/>
    </location>
</feature>
<feature type="compositionally biased region" description="Polar residues" evidence="3">
    <location>
        <begin position="815"/>
        <end position="825"/>
    </location>
</feature>
<name>U1GH19_ENDPU</name>
<gene>
    <name evidence="6" type="ORF">EPUS_06850</name>
</gene>
<dbReference type="HOGENOM" id="CLU_012508_1_0_1"/>
<feature type="compositionally biased region" description="Basic and acidic residues" evidence="3">
    <location>
        <begin position="599"/>
        <end position="610"/>
    </location>
</feature>
<feature type="compositionally biased region" description="Polar residues" evidence="3">
    <location>
        <begin position="572"/>
        <end position="586"/>
    </location>
</feature>
<evidence type="ECO:0000313" key="7">
    <source>
        <dbReference type="Proteomes" id="UP000019373"/>
    </source>
</evidence>
<dbReference type="AlphaFoldDB" id="U1GH19"/>
<dbReference type="Proteomes" id="UP000019373">
    <property type="component" value="Unassembled WGS sequence"/>
</dbReference>
<dbReference type="PANTHER" id="PTHR46228:SF2">
    <property type="entry name" value="KELCH REPEAT PROTEIN (AFU_ORTHOLOGUE AFUA_4G14350)"/>
    <property type="match status" value="1"/>
</dbReference>
<feature type="compositionally biased region" description="Polar residues" evidence="3">
    <location>
        <begin position="776"/>
        <end position="791"/>
    </location>
</feature>
<evidence type="ECO:0000256" key="3">
    <source>
        <dbReference type="SAM" id="MobiDB-lite"/>
    </source>
</evidence>
<dbReference type="Gene3D" id="2.120.10.80">
    <property type="entry name" value="Kelch-type beta propeller"/>
    <property type="match status" value="1"/>
</dbReference>
<protein>
    <recommendedName>
        <fullName evidence="8">Kelch repeat-containing protein</fullName>
    </recommendedName>
</protein>
<dbReference type="eggNOG" id="ENOG502SIX7">
    <property type="taxonomic scope" value="Eukaryota"/>
</dbReference>
<accession>U1GH19</accession>
<evidence type="ECO:0000256" key="5">
    <source>
        <dbReference type="SAM" id="SignalP"/>
    </source>
</evidence>
<feature type="compositionally biased region" description="Polar residues" evidence="3">
    <location>
        <begin position="673"/>
        <end position="700"/>
    </location>
</feature>
<dbReference type="OrthoDB" id="540004at2759"/>
<reference evidence="7" key="1">
    <citation type="journal article" date="2014" name="BMC Genomics">
        <title>Genome characteristics reveal the impact of lichenization on lichen-forming fungus Endocarpon pusillum Hedwig (Verrucariales, Ascomycota).</title>
        <authorList>
            <person name="Wang Y.-Y."/>
            <person name="Liu B."/>
            <person name="Zhang X.-Y."/>
            <person name="Zhou Q.-M."/>
            <person name="Zhang T."/>
            <person name="Li H."/>
            <person name="Yu Y.-F."/>
            <person name="Zhang X.-L."/>
            <person name="Hao X.-Y."/>
            <person name="Wang M."/>
            <person name="Wang L."/>
            <person name="Wei J.-C."/>
        </authorList>
    </citation>
    <scope>NUCLEOTIDE SEQUENCE [LARGE SCALE GENOMIC DNA]</scope>
    <source>
        <strain evidence="7">Z07020 / HMAS-L-300199</strain>
    </source>
</reference>
<feature type="transmembrane region" description="Helical" evidence="4">
    <location>
        <begin position="505"/>
        <end position="529"/>
    </location>
</feature>
<dbReference type="CDD" id="cd12087">
    <property type="entry name" value="TM_EGFR-like"/>
    <property type="match status" value="1"/>
</dbReference>
<keyword evidence="7" id="KW-1185">Reference proteome</keyword>
<dbReference type="InterPro" id="IPR011043">
    <property type="entry name" value="Gal_Oxase/kelch_b-propeller"/>
</dbReference>
<keyword evidence="4" id="KW-0472">Membrane</keyword>
<keyword evidence="5" id="KW-0732">Signal</keyword>
<feature type="compositionally biased region" description="Polar residues" evidence="3">
    <location>
        <begin position="540"/>
        <end position="553"/>
    </location>
</feature>
<evidence type="ECO:0000256" key="4">
    <source>
        <dbReference type="SAM" id="Phobius"/>
    </source>
</evidence>
<feature type="compositionally biased region" description="Acidic residues" evidence="3">
    <location>
        <begin position="870"/>
        <end position="879"/>
    </location>
</feature>
<keyword evidence="1" id="KW-0880">Kelch repeat</keyword>
<evidence type="ECO:0000313" key="6">
    <source>
        <dbReference type="EMBL" id="ERF76982.1"/>
    </source>
</evidence>
<dbReference type="EMBL" id="KE720677">
    <property type="protein sequence ID" value="ERF76982.1"/>
    <property type="molecule type" value="Genomic_DNA"/>
</dbReference>
<proteinExistence type="predicted"/>
<dbReference type="PANTHER" id="PTHR46228">
    <property type="entry name" value="KELCH DOMAIN-CONTAINING PROTEIN"/>
    <property type="match status" value="1"/>
</dbReference>
<keyword evidence="2" id="KW-0677">Repeat</keyword>
<feature type="compositionally biased region" description="Low complexity" evidence="3">
    <location>
        <begin position="635"/>
        <end position="656"/>
    </location>
</feature>
<organism evidence="6 7">
    <name type="scientific">Endocarpon pusillum (strain Z07020 / HMAS-L-300199)</name>
    <name type="common">Lichen-forming fungus</name>
    <dbReference type="NCBI Taxonomy" id="1263415"/>
    <lineage>
        <taxon>Eukaryota</taxon>
        <taxon>Fungi</taxon>
        <taxon>Dikarya</taxon>
        <taxon>Ascomycota</taxon>
        <taxon>Pezizomycotina</taxon>
        <taxon>Eurotiomycetes</taxon>
        <taxon>Chaetothyriomycetidae</taxon>
        <taxon>Verrucariales</taxon>
        <taxon>Verrucariaceae</taxon>
        <taxon>Endocarpon</taxon>
    </lineage>
</organism>
<dbReference type="OMA" id="ANDAEWF"/>
<sequence>MSRTAAVLAFSIPLAFAQSATGVQSNVTFCNWAGLRSGIIRDTIYLDGGGLWWQTATDSNGLPVPVPDVDGTGRMFSLNLSYSFDTSTFNETTSLLQPLSKTGGTAGNNIAPDYEDGALFANEGEFYLYGGLTRLTDAYTPPDAQAVLGYEAYQYGPERISWSRGFIQGTLPDNVTRYVSNGASVSAPSENLGFYFSGLRGAGWGPTTESTRDWYLADTLIEVDMSTMRGEQWSNNTLPDDIPPRAGAELVWIPVGGRGALVAIGGMTAVEYLLSSPLNSSQSSDAEEQAPGFMTSLPVYDIVSQTWYMQNTTGDGPGQLTSFCSVVAPARDASSFNIYIYGGYDGLNYTSVPFDDVWILSIPSFSWVKAYSGVRSHGRRGHRCERIYPDQMLIIGGVNPNPQQCLTDGPIQIFNLNTLKFQNLYNPREWAEYAVPDVVTAVIGGNGQGGATRTASFSNNTLESLFQTPYTRTINQYYPYSPAGGSPGTSPVPTAISQSGGLASWVAPVLGVVLGLIVLSIIVVLILLYRRRKILRRKSFTSSHAGSSSNNRILNWVNGMPNQPSEHKTDTSDTTTEADNETSVSSPVGRLEVAGQQRYEVEANEREKAPAELATPFNVEADVNTSRTIDFAHESGTSSDQPSQSQPSGSASNYSQPQIHGLGFIGSPPISPQSPHYSPNYLHSHSNDSRIGNNSSNRSDAPSPYVHPQRPEDVGSRSLTASPSPTSSPARSPDLRAHSKNVSADIPPANAILNDGGIGGEGAANESGLQRRPTHQRNISSLSSDLYQLNSPDGALTPDEDSRRSQLLGGLASHPVQNQDPSQSHGRMGALDGRMEAYREELVSPQEESTSPAGVERKRTAGKKSSFGEMLDEDEKEKK</sequence>
<keyword evidence="4" id="KW-0812">Transmembrane</keyword>
<dbReference type="SUPFAM" id="SSF50965">
    <property type="entry name" value="Galactose oxidase, central domain"/>
    <property type="match status" value="1"/>
</dbReference>
<evidence type="ECO:0000256" key="1">
    <source>
        <dbReference type="ARBA" id="ARBA00022441"/>
    </source>
</evidence>
<feature type="compositionally biased region" description="Basic and acidic residues" evidence="3">
    <location>
        <begin position="833"/>
        <end position="842"/>
    </location>
</feature>
<feature type="region of interest" description="Disordered" evidence="3">
    <location>
        <begin position="540"/>
        <end position="879"/>
    </location>
</feature>
<dbReference type="GeneID" id="19241740"/>
<feature type="signal peptide" evidence="5">
    <location>
        <begin position="1"/>
        <end position="17"/>
    </location>
</feature>
<dbReference type="RefSeq" id="XP_007785646.1">
    <property type="nucleotide sequence ID" value="XM_007787456.1"/>
</dbReference>
<evidence type="ECO:0008006" key="8">
    <source>
        <dbReference type="Google" id="ProtNLM"/>
    </source>
</evidence>
<feature type="chain" id="PRO_5004610113" description="Kelch repeat-containing protein" evidence="5">
    <location>
        <begin position="18"/>
        <end position="879"/>
    </location>
</feature>